<keyword evidence="2" id="KW-1185">Reference proteome</keyword>
<name>A0A1I5F220_PSUAM</name>
<proteinExistence type="predicted"/>
<dbReference type="STRING" id="260086.SAMN05216207_103449"/>
<dbReference type="AlphaFoldDB" id="A0A1I5F220"/>
<accession>A0A1I5F220</accession>
<gene>
    <name evidence="1" type="ORF">SAMN05216207_103449</name>
</gene>
<dbReference type="Proteomes" id="UP000199614">
    <property type="component" value="Unassembled WGS sequence"/>
</dbReference>
<dbReference type="OrthoDB" id="163010at2"/>
<protein>
    <recommendedName>
        <fullName evidence="3">Antibiotic biosynthesis monooxygenase</fullName>
    </recommendedName>
</protein>
<dbReference type="RefSeq" id="WP_093351087.1">
    <property type="nucleotide sequence ID" value="NZ_FOUY01000034.1"/>
</dbReference>
<evidence type="ECO:0000313" key="2">
    <source>
        <dbReference type="Proteomes" id="UP000199614"/>
    </source>
</evidence>
<sequence>MSVQIVQFGTEPQRVGEVEEAIRKLFAALEAAAPTGIEYTAARVGDSSQFLLTLVLPDAAANPLLEVPAAGEFLAKVGEWAGGPVPPSTLHLLGRYTA</sequence>
<organism evidence="1 2">
    <name type="scientific">Pseudonocardia ammonioxydans</name>
    <dbReference type="NCBI Taxonomy" id="260086"/>
    <lineage>
        <taxon>Bacteria</taxon>
        <taxon>Bacillati</taxon>
        <taxon>Actinomycetota</taxon>
        <taxon>Actinomycetes</taxon>
        <taxon>Pseudonocardiales</taxon>
        <taxon>Pseudonocardiaceae</taxon>
        <taxon>Pseudonocardia</taxon>
    </lineage>
</organism>
<reference evidence="1 2" key="1">
    <citation type="submission" date="2016-10" db="EMBL/GenBank/DDBJ databases">
        <authorList>
            <person name="de Groot N.N."/>
        </authorList>
    </citation>
    <scope>NUCLEOTIDE SEQUENCE [LARGE SCALE GENOMIC DNA]</scope>
    <source>
        <strain evidence="1 2">CGMCC 4.1877</strain>
    </source>
</reference>
<evidence type="ECO:0000313" key="1">
    <source>
        <dbReference type="EMBL" id="SFO17656.1"/>
    </source>
</evidence>
<evidence type="ECO:0008006" key="3">
    <source>
        <dbReference type="Google" id="ProtNLM"/>
    </source>
</evidence>
<dbReference type="EMBL" id="FOUY01000034">
    <property type="protein sequence ID" value="SFO17656.1"/>
    <property type="molecule type" value="Genomic_DNA"/>
</dbReference>